<geneLocation type="chloroplast" evidence="3"/>
<comment type="subunit">
    <text evidence="1">Part of the Tic complex.</text>
</comment>
<feature type="transmembrane region" description="Helical" evidence="1">
    <location>
        <begin position="20"/>
        <end position="43"/>
    </location>
</feature>
<keyword evidence="1" id="KW-0472">Membrane</keyword>
<feature type="compositionally biased region" description="Basic and acidic residues" evidence="2">
    <location>
        <begin position="962"/>
        <end position="977"/>
    </location>
</feature>
<keyword evidence="1" id="KW-0653">Protein transport</keyword>
<feature type="transmembrane region" description="Helical" evidence="1">
    <location>
        <begin position="55"/>
        <end position="74"/>
    </location>
</feature>
<feature type="transmembrane region" description="Helical" evidence="1">
    <location>
        <begin position="86"/>
        <end position="106"/>
    </location>
</feature>
<comment type="function">
    <text evidence="1">Involved in protein precursor import into chloroplasts. May be part of an intermediate translocation complex acting as a protein-conducting channel at the inner envelope.</text>
</comment>
<keyword evidence="1 3" id="KW-0150">Chloroplast</keyword>
<feature type="compositionally biased region" description="Polar residues" evidence="2">
    <location>
        <begin position="948"/>
        <end position="961"/>
    </location>
</feature>
<gene>
    <name evidence="3" type="primary">ycf1</name>
    <name evidence="1" type="synonym">TIC214</name>
</gene>
<protein>
    <recommendedName>
        <fullName evidence="1">Protein TIC 214</fullName>
    </recommendedName>
    <alternativeName>
        <fullName evidence="1">Translocon at the inner envelope membrane of chloroplasts 214</fullName>
    </alternativeName>
</protein>
<feature type="transmembrane region" description="Helical" evidence="1">
    <location>
        <begin position="202"/>
        <end position="220"/>
    </location>
</feature>
<evidence type="ECO:0000313" key="3">
    <source>
        <dbReference type="EMBL" id="QXG82811.1"/>
    </source>
</evidence>
<keyword evidence="1" id="KW-0812">Transmembrane</keyword>
<reference evidence="3" key="1">
    <citation type="submission" date="2021-04" db="EMBL/GenBank/DDBJ databases">
        <title>Asplenium komarovii chloroplast, complete genome.</title>
        <authorList>
            <person name="Yun S.A."/>
            <person name="Fernando D."/>
        </authorList>
    </citation>
    <scope>NUCLEOTIDE SEQUENCE</scope>
</reference>
<comment type="subcellular location">
    <subcellularLocation>
        <location evidence="1">Plastid</location>
        <location evidence="1">Chloroplast inner membrane</location>
    </subcellularLocation>
</comment>
<proteinExistence type="inferred from homology"/>
<keyword evidence="1 3" id="KW-0934">Plastid</keyword>
<sequence>MNVNILNILSLTGLRSMSPYILFGLYYGLLATLPVGPSQLLCIRAFLLEGNLGGIAALSGLMLAQLATAISIYYSPIYILLSKPHLLTIVMIPYMVVYCLTINDLPNNDTLRPITSLYDLRIVISFLNSFLFQLLNPILLPSPVLTRLSHLFLFRYSNNILFLVTGVLGWLGGHVACSHLSKLLLVRVKKDSPIIYLLVKRAIYTTFSIVFALNALIYLGRAPVSFLTVKIITEPHDIETSFWEITEFQEFLWWLFKPWPISFYDPSRKNRGDRYIRNSRIHLTSGFYKAKTSTYYFNKCLTDGKLRLCIAALPSLSIFEKQLEKSLVRSHKFGKTYSLHRGWILRKLVRNKIFQKELRARVKLLDTGSIFSETVGVKSRLLVRGRETILGRGKGERVPHAYDPFMNNSCGRIPVVQTYLTIGELDLSSSWDELQTREKRMRALRTEKNSIRVWISSGLRRRTRNPLPWDALPAKAGRMFQFIFRNRGKSIYRKRDLEDEVTMIRDRIGASSEPAVTWEEILSFFPDDQAMFLTYIKQEESRYKFDQIFLSNKFLASGRKRPSNRRKGMWVLQHKIEDLVAHLARNNELYFDDGFDIFGSDGDIRHRKLRNLGVNFAKGRSSSVRLVRRYARISDFRRYLLKGSMRSSRRKTLLWEALQDKIRSAFFIRLMEMPTLVQVPVKQLTSSKMEKLFADSRNIPNYQIGQQLTSSSLKRKILRQSKLARSAVAARSDIGPIHNGRGHMLVFQARFRKFIKLPVLIVFKTIGRMLLWQNSEWNRDWTKWKKEIHINCTFDGDEFSQDDLPPRWSKEGIQIKIVYPFQLKPWHCGGRKSRLIPRNKSTRVQPLWGQKSRNKRKLIKNRAKFTYLTVLGYQTDIPFGSIQKQPSFWKPVRKKLIQTCRKKFSLGTKQIYRFLDSKFNFGILLKPSLILLKEFNFFPEVRKVSASSPYNTQTRSGPSDNRNGRRELNSNFDKKDGGSINISREVQVVSSNISKQLVTQKSGTEKLLSNVGKLATPLNGGIGLSKRDAELIQVDELDLDYMLKNTDFTDVAKFNDDELTSFKEKILKLYINIAEVIEKCFLVTSISCLNINRYFCYRFDELVVLHTRLMKVINSTTHKTNLAFSRSNYEFPWFGKTPWLSQAYLYKSIWDLGLDKNLSFNLLSTDRRNSRREKLEIDGGQNADLNPYQSKQSSVYLQYSSKLSIKYNSKASNSSQISNRTDIPFDKASESVAKEFLNEQVLEYIEKWGFLKKLREVDASNWNKWLDCFSKYNLPLTLWRDVAPYRWVINFDCLNEFGGMGIKVANEPENHVLQDEVHHYSIYVKNPLLRNRIRNLSRLRKRRNLLQSLTDFVRTGDMQSISIRQDTVAEGLYCESRISKIIEVKRKGVRRFFNLRTYDSGMKLNSKFDLMSWLVTDSTKMKVISRFGRKRYRPKHPIIKNINVLARYGRFGRTLDISPKFQDVSDELFRQSFEERECARYLYRWKWKSEARVRNLRSLLALTRMLGDDEDLLKLCRDMNVESEILALYFKRRSKLDINTKMMLNKELRSISSHRVPILFDDEDLLYKTIHPFLKFKSRLRKGVKKRLYRKIYSDTYMSKISFIAKEGNEKRIYNIGDILLPRRRREFRFLRSLLLSRSTKTKTEGHELDSKFDSLLKIERIHNSKEFQPLELTEVQKIKRFLWPSHRLEELACTGRFSFNLITGSRFTILKIRMYPVIRN</sequence>
<feature type="transmembrane region" description="Helical" evidence="1">
    <location>
        <begin position="118"/>
        <end position="140"/>
    </location>
</feature>
<feature type="transmembrane region" description="Helical" evidence="1">
    <location>
        <begin position="160"/>
        <end position="181"/>
    </location>
</feature>
<dbReference type="GO" id="GO:0015031">
    <property type="term" value="P:protein transport"/>
    <property type="evidence" value="ECO:0007669"/>
    <property type="project" value="UniProtKB-KW"/>
</dbReference>
<keyword evidence="1" id="KW-1001">Plastid inner membrane</keyword>
<feature type="region of interest" description="Disordered" evidence="2">
    <location>
        <begin position="948"/>
        <end position="978"/>
    </location>
</feature>
<dbReference type="InterPro" id="IPR008896">
    <property type="entry name" value="TIC214"/>
</dbReference>
<evidence type="ECO:0000256" key="1">
    <source>
        <dbReference type="RuleBase" id="RU364085"/>
    </source>
</evidence>
<dbReference type="PANTHER" id="PTHR33163">
    <property type="entry name" value="PROTEIN TIC 214-RELATED"/>
    <property type="match status" value="1"/>
</dbReference>
<dbReference type="EMBL" id="MZ064529">
    <property type="protein sequence ID" value="QXG82811.1"/>
    <property type="molecule type" value="Genomic_DNA"/>
</dbReference>
<comment type="similarity">
    <text evidence="1">Belongs to the TIC214 family.</text>
</comment>
<name>A0A8F5A2F1_9MONI</name>
<dbReference type="GO" id="GO:0009706">
    <property type="term" value="C:chloroplast inner membrane"/>
    <property type="evidence" value="ECO:0007669"/>
    <property type="project" value="UniProtKB-SubCell"/>
</dbReference>
<evidence type="ECO:0000256" key="2">
    <source>
        <dbReference type="SAM" id="MobiDB-lite"/>
    </source>
</evidence>
<dbReference type="Pfam" id="PF05758">
    <property type="entry name" value="Ycf1"/>
    <property type="match status" value="3"/>
</dbReference>
<keyword evidence="1" id="KW-0813">Transport</keyword>
<dbReference type="PANTHER" id="PTHR33163:SF40">
    <property type="entry name" value="PROTEIN TIC 214"/>
    <property type="match status" value="1"/>
</dbReference>
<keyword evidence="1" id="KW-1133">Transmembrane helix</keyword>
<accession>A0A8F5A2F1</accession>
<organism evidence="3">
    <name type="scientific">Asplenium komarovii</name>
    <dbReference type="NCBI Taxonomy" id="2559516"/>
    <lineage>
        <taxon>Eukaryota</taxon>
        <taxon>Viridiplantae</taxon>
        <taxon>Streptophyta</taxon>
        <taxon>Embryophyta</taxon>
        <taxon>Tracheophyta</taxon>
        <taxon>Polypodiopsida</taxon>
        <taxon>Polypodiidae</taxon>
        <taxon>Polypodiales</taxon>
        <taxon>Aspleniineae</taxon>
        <taxon>Aspleniaceae</taxon>
        <taxon>Asplenium</taxon>
    </lineage>
</organism>